<organism evidence="2 3">
    <name type="scientific">Cercopithifilaria johnstoni</name>
    <dbReference type="NCBI Taxonomy" id="2874296"/>
    <lineage>
        <taxon>Eukaryota</taxon>
        <taxon>Metazoa</taxon>
        <taxon>Ecdysozoa</taxon>
        <taxon>Nematoda</taxon>
        <taxon>Chromadorea</taxon>
        <taxon>Rhabditida</taxon>
        <taxon>Spirurina</taxon>
        <taxon>Spiruromorpha</taxon>
        <taxon>Filarioidea</taxon>
        <taxon>Onchocercidae</taxon>
        <taxon>Cercopithifilaria</taxon>
    </lineage>
</organism>
<dbReference type="OrthoDB" id="5834396at2759"/>
<feature type="transmembrane region" description="Helical" evidence="1">
    <location>
        <begin position="54"/>
        <end position="77"/>
    </location>
</feature>
<reference evidence="2" key="1">
    <citation type="submission" date="2021-09" db="EMBL/GenBank/DDBJ databases">
        <authorList>
            <consortium name="Pathogen Informatics"/>
        </authorList>
    </citation>
    <scope>NUCLEOTIDE SEQUENCE</scope>
</reference>
<dbReference type="Proteomes" id="UP000746747">
    <property type="component" value="Unassembled WGS sequence"/>
</dbReference>
<gene>
    <name evidence="2" type="ORF">CJOHNSTONI_LOCUS7828</name>
</gene>
<name>A0A8J2MBX1_9BILA</name>
<keyword evidence="1" id="KW-0472">Membrane</keyword>
<comment type="caution">
    <text evidence="2">The sequence shown here is derived from an EMBL/GenBank/DDBJ whole genome shotgun (WGS) entry which is preliminary data.</text>
</comment>
<keyword evidence="3" id="KW-1185">Reference proteome</keyword>
<evidence type="ECO:0000313" key="2">
    <source>
        <dbReference type="EMBL" id="CAG9538081.1"/>
    </source>
</evidence>
<proteinExistence type="predicted"/>
<sequence length="88" mass="10181">MIVCFTMIQCQRLSNHQLNLSNSNRDLLTDDWMIEDEDDSNCDAVDETPWDRHFFRGMIVGFLIGLSGGVLLGFLCWQIQVHKEGYNL</sequence>
<evidence type="ECO:0000256" key="1">
    <source>
        <dbReference type="SAM" id="Phobius"/>
    </source>
</evidence>
<evidence type="ECO:0000313" key="3">
    <source>
        <dbReference type="Proteomes" id="UP000746747"/>
    </source>
</evidence>
<accession>A0A8J2MBX1</accession>
<protein>
    <submittedName>
        <fullName evidence="2">Uncharacterized protein</fullName>
    </submittedName>
</protein>
<keyword evidence="1" id="KW-0812">Transmembrane</keyword>
<dbReference type="EMBL" id="CAKAEH010001622">
    <property type="protein sequence ID" value="CAG9538081.1"/>
    <property type="molecule type" value="Genomic_DNA"/>
</dbReference>
<dbReference type="AlphaFoldDB" id="A0A8J2MBX1"/>
<keyword evidence="1" id="KW-1133">Transmembrane helix</keyword>